<feature type="compositionally biased region" description="Polar residues" evidence="1">
    <location>
        <begin position="152"/>
        <end position="166"/>
    </location>
</feature>
<feature type="region of interest" description="Disordered" evidence="1">
    <location>
        <begin position="1"/>
        <end position="88"/>
    </location>
</feature>
<feature type="region of interest" description="Disordered" evidence="1">
    <location>
        <begin position="338"/>
        <end position="410"/>
    </location>
</feature>
<reference evidence="2" key="1">
    <citation type="submission" date="2021-04" db="EMBL/GenBank/DDBJ databases">
        <authorList>
            <person name="Chebbi M.A.C M."/>
        </authorList>
    </citation>
    <scope>NUCLEOTIDE SEQUENCE</scope>
</reference>
<feature type="compositionally biased region" description="Polar residues" evidence="1">
    <location>
        <begin position="398"/>
        <end position="410"/>
    </location>
</feature>
<feature type="compositionally biased region" description="Basic and acidic residues" evidence="1">
    <location>
        <begin position="39"/>
        <end position="49"/>
    </location>
</feature>
<gene>
    <name evidence="2" type="ORF">HICCMSTLAB_LOCUS5567</name>
</gene>
<feature type="compositionally biased region" description="Basic and acidic residues" evidence="1">
    <location>
        <begin position="264"/>
        <end position="275"/>
    </location>
</feature>
<feature type="region of interest" description="Disordered" evidence="1">
    <location>
        <begin position="147"/>
        <end position="170"/>
    </location>
</feature>
<evidence type="ECO:0000313" key="3">
    <source>
        <dbReference type="Proteomes" id="UP000786811"/>
    </source>
</evidence>
<comment type="caution">
    <text evidence="2">The sequence shown here is derived from an EMBL/GenBank/DDBJ whole genome shotgun (WGS) entry which is preliminary data.</text>
</comment>
<dbReference type="AlphaFoldDB" id="A0A8J2HAN3"/>
<feature type="compositionally biased region" description="Polar residues" evidence="1">
    <location>
        <begin position="52"/>
        <end position="62"/>
    </location>
</feature>
<proteinExistence type="predicted"/>
<sequence length="461" mass="51560">MITADKTKTTKRRVKNDVPEIRSNDINLLDLPSIFSDESNEKDLQEKKAGTANPSDSDSDSGNLPIPKRMEVEQQKSSGVIDSDSDSSIDEMLKKDDNLMPLKKITDEKLKTVGLSNIDAVHSLEMTPKTGSKRKRNLLNSKNAGVVKPRSLNDTDLSDSDISTKPMQKRDDNLTPVKKITKEMMIKAGLSNVDAVHSSNNTPKTGSKRKKNMPTQNLKVMESRSLSDTDSDSDISTKLMRKKYENKLKSSAVNDVKAGCSKDITPKNDNRRKSSDFPSSKKNKGNIPKSPDCTKYESNISCVLTKRDGKKEVNLTPFKKANQNKTKSIVLNDVRAGCSKDITPKNDSTRKRKSLSPKKVRENISQSQDTTDSEIDIPIGVTPKKDHKSKKLHLSSSPIDNNKSETTINTDSSLDASTKITPRKDFQLTNKKHIASDMELYEEFLRFKEFKEKKSMVQHEP</sequence>
<evidence type="ECO:0000313" key="2">
    <source>
        <dbReference type="EMBL" id="CAG5090275.1"/>
    </source>
</evidence>
<accession>A0A8J2HAN3</accession>
<dbReference type="EMBL" id="CAJNRD030001119">
    <property type="protein sequence ID" value="CAG5090275.1"/>
    <property type="molecule type" value="Genomic_DNA"/>
</dbReference>
<feature type="region of interest" description="Disordered" evidence="1">
    <location>
        <begin position="259"/>
        <end position="292"/>
    </location>
</feature>
<dbReference type="Proteomes" id="UP000786811">
    <property type="component" value="Unassembled WGS sequence"/>
</dbReference>
<feature type="region of interest" description="Disordered" evidence="1">
    <location>
        <begin position="191"/>
        <end position="234"/>
    </location>
</feature>
<organism evidence="2 3">
    <name type="scientific">Cotesia congregata</name>
    <name type="common">Parasitoid wasp</name>
    <name type="synonym">Apanteles congregatus</name>
    <dbReference type="NCBI Taxonomy" id="51543"/>
    <lineage>
        <taxon>Eukaryota</taxon>
        <taxon>Metazoa</taxon>
        <taxon>Ecdysozoa</taxon>
        <taxon>Arthropoda</taxon>
        <taxon>Hexapoda</taxon>
        <taxon>Insecta</taxon>
        <taxon>Pterygota</taxon>
        <taxon>Neoptera</taxon>
        <taxon>Endopterygota</taxon>
        <taxon>Hymenoptera</taxon>
        <taxon>Apocrita</taxon>
        <taxon>Ichneumonoidea</taxon>
        <taxon>Braconidae</taxon>
        <taxon>Microgastrinae</taxon>
        <taxon>Cotesia</taxon>
    </lineage>
</organism>
<name>A0A8J2HAN3_COTCN</name>
<evidence type="ECO:0000256" key="1">
    <source>
        <dbReference type="SAM" id="MobiDB-lite"/>
    </source>
</evidence>
<protein>
    <submittedName>
        <fullName evidence="2">Uncharacterized protein</fullName>
    </submittedName>
</protein>
<keyword evidence="3" id="KW-1185">Reference proteome</keyword>